<evidence type="ECO:0000259" key="7">
    <source>
        <dbReference type="PROSITE" id="PS50071"/>
    </source>
</evidence>
<dbReference type="GO" id="GO:0003677">
    <property type="term" value="F:DNA binding"/>
    <property type="evidence" value="ECO:0007669"/>
    <property type="project" value="UniProtKB-UniRule"/>
</dbReference>
<keyword evidence="3 5" id="KW-0371">Homeobox</keyword>
<dbReference type="InterPro" id="IPR001356">
    <property type="entry name" value="HD"/>
</dbReference>
<keyword evidence="2 5" id="KW-0238">DNA-binding</keyword>
<evidence type="ECO:0000256" key="4">
    <source>
        <dbReference type="ARBA" id="ARBA00023242"/>
    </source>
</evidence>
<gene>
    <name evidence="8" type="primary">107367443</name>
</gene>
<evidence type="ECO:0000313" key="8">
    <source>
        <dbReference type="EnsemblMetazoa" id="tetur22g00030.1"/>
    </source>
</evidence>
<dbReference type="Proteomes" id="UP000015104">
    <property type="component" value="Unassembled WGS sequence"/>
</dbReference>
<dbReference type="OMA" id="QCVDEYL"/>
<dbReference type="SMART" id="SM00389">
    <property type="entry name" value="HOX"/>
    <property type="match status" value="1"/>
</dbReference>
<dbReference type="CDD" id="cd00086">
    <property type="entry name" value="homeodomain"/>
    <property type="match status" value="1"/>
</dbReference>
<reference evidence="9" key="1">
    <citation type="submission" date="2011-08" db="EMBL/GenBank/DDBJ databases">
        <authorList>
            <person name="Rombauts S."/>
        </authorList>
    </citation>
    <scope>NUCLEOTIDE SEQUENCE</scope>
    <source>
        <strain evidence="9">London</strain>
    </source>
</reference>
<proteinExistence type="predicted"/>
<dbReference type="PROSITE" id="PS50071">
    <property type="entry name" value="HOMEOBOX_2"/>
    <property type="match status" value="1"/>
</dbReference>
<dbReference type="PROSITE" id="PS00027">
    <property type="entry name" value="HOMEOBOX_1"/>
    <property type="match status" value="1"/>
</dbReference>
<dbReference type="KEGG" id="tut:107367443"/>
<dbReference type="InterPro" id="IPR050848">
    <property type="entry name" value="Homeobox_TF"/>
</dbReference>
<evidence type="ECO:0000256" key="3">
    <source>
        <dbReference type="ARBA" id="ARBA00023155"/>
    </source>
</evidence>
<feature type="domain" description="Homeobox" evidence="7">
    <location>
        <begin position="71"/>
        <end position="131"/>
    </location>
</feature>
<name>T1KUI0_TETUR</name>
<dbReference type="InterPro" id="IPR009057">
    <property type="entry name" value="Homeodomain-like_sf"/>
</dbReference>
<protein>
    <recommendedName>
        <fullName evidence="7">Homeobox domain-containing protein</fullName>
    </recommendedName>
</protein>
<dbReference type="eggNOG" id="KOG0488">
    <property type="taxonomic scope" value="Eukaryota"/>
</dbReference>
<evidence type="ECO:0000313" key="9">
    <source>
        <dbReference type="Proteomes" id="UP000015104"/>
    </source>
</evidence>
<dbReference type="Gene3D" id="1.10.10.60">
    <property type="entry name" value="Homeodomain-like"/>
    <property type="match status" value="1"/>
</dbReference>
<sequence>MDPRSLPCGYNFCMDAILGNVNNSPYSSFNSSHSSPYYQQLAPNVTFFTNHYPVCHPAQEAIQTCPQKVSKKKSGTRAVFTSAQRQNLESVFLRQQYINKIDRKKLAEALNLAEPQVKVWFQNRRSKMRREHSKAMGEVPREQFRFNSSNSLYNMHDDDDSRRSASSSLEIDLSQCVDEYLNNENNLN</sequence>
<evidence type="ECO:0000256" key="1">
    <source>
        <dbReference type="ARBA" id="ARBA00004123"/>
    </source>
</evidence>
<dbReference type="STRING" id="32264.T1KUI0"/>
<dbReference type="GO" id="GO:0000981">
    <property type="term" value="F:DNA-binding transcription factor activity, RNA polymerase II-specific"/>
    <property type="evidence" value="ECO:0007669"/>
    <property type="project" value="InterPro"/>
</dbReference>
<dbReference type="EMBL" id="CAEY01000573">
    <property type="status" value="NOT_ANNOTATED_CDS"/>
    <property type="molecule type" value="Genomic_DNA"/>
</dbReference>
<dbReference type="InterPro" id="IPR017970">
    <property type="entry name" value="Homeobox_CS"/>
</dbReference>
<evidence type="ECO:0000256" key="5">
    <source>
        <dbReference type="PROSITE-ProRule" id="PRU00108"/>
    </source>
</evidence>
<comment type="subcellular location">
    <subcellularLocation>
        <location evidence="1 5 6">Nucleus</location>
    </subcellularLocation>
</comment>
<evidence type="ECO:0000256" key="6">
    <source>
        <dbReference type="RuleBase" id="RU000682"/>
    </source>
</evidence>
<dbReference type="GO" id="GO:0005634">
    <property type="term" value="C:nucleus"/>
    <property type="evidence" value="ECO:0007669"/>
    <property type="project" value="UniProtKB-SubCell"/>
</dbReference>
<dbReference type="AlphaFoldDB" id="T1KUI0"/>
<dbReference type="Pfam" id="PF00046">
    <property type="entry name" value="Homeodomain"/>
    <property type="match status" value="1"/>
</dbReference>
<keyword evidence="9" id="KW-1185">Reference proteome</keyword>
<reference evidence="8" key="2">
    <citation type="submission" date="2015-06" db="UniProtKB">
        <authorList>
            <consortium name="EnsemblMetazoa"/>
        </authorList>
    </citation>
    <scope>IDENTIFICATION</scope>
</reference>
<dbReference type="PANTHER" id="PTHR24333">
    <property type="entry name" value="HOMEO BOX HB9 LIKE A-RELATED"/>
    <property type="match status" value="1"/>
</dbReference>
<accession>T1KUI0</accession>
<keyword evidence="4 5" id="KW-0539">Nucleus</keyword>
<dbReference type="EnsemblMetazoa" id="tetur22g00030.1">
    <property type="protein sequence ID" value="tetur22g00030.1"/>
    <property type="gene ID" value="tetur22g00030"/>
</dbReference>
<organism evidence="8 9">
    <name type="scientific">Tetranychus urticae</name>
    <name type="common">Two-spotted spider mite</name>
    <dbReference type="NCBI Taxonomy" id="32264"/>
    <lineage>
        <taxon>Eukaryota</taxon>
        <taxon>Metazoa</taxon>
        <taxon>Ecdysozoa</taxon>
        <taxon>Arthropoda</taxon>
        <taxon>Chelicerata</taxon>
        <taxon>Arachnida</taxon>
        <taxon>Acari</taxon>
        <taxon>Acariformes</taxon>
        <taxon>Trombidiformes</taxon>
        <taxon>Prostigmata</taxon>
        <taxon>Eleutherengona</taxon>
        <taxon>Raphignathae</taxon>
        <taxon>Tetranychoidea</taxon>
        <taxon>Tetranychidae</taxon>
        <taxon>Tetranychus</taxon>
    </lineage>
</organism>
<evidence type="ECO:0000256" key="2">
    <source>
        <dbReference type="ARBA" id="ARBA00023125"/>
    </source>
</evidence>
<dbReference type="HOGENOM" id="CLU_1442808_0_0_1"/>
<dbReference type="SUPFAM" id="SSF46689">
    <property type="entry name" value="Homeodomain-like"/>
    <property type="match status" value="1"/>
</dbReference>
<dbReference type="OrthoDB" id="6159439at2759"/>
<dbReference type="PANTHER" id="PTHR24333:SF5">
    <property type="entry name" value="VENT HOMEOBOX"/>
    <property type="match status" value="1"/>
</dbReference>
<feature type="DNA-binding region" description="Homeobox" evidence="5">
    <location>
        <begin position="73"/>
        <end position="132"/>
    </location>
</feature>